<evidence type="ECO:0000313" key="1">
    <source>
        <dbReference type="EMBL" id="OCL36984.1"/>
    </source>
</evidence>
<dbReference type="RefSeq" id="WP_068749649.1">
    <property type="nucleotide sequence ID" value="NZ_LR214441.1"/>
</dbReference>
<keyword evidence="2" id="KW-1185">Reference proteome</keyword>
<accession>A0A1C0ARD2</accession>
<sequence length="460" mass="50562">MGKKRRAVLRLEVPFSAEPPRLTSEAVGLARILRRPAASYAMDVTILDVVDARLLRAGVTLAHRVVDGFGEWYLAAPDWTPHLPAERAEPVGASGDLPDEFARLIRPLLRHGVLGALAALRCERDEWVLRTTAGEMAAVVRDEKVTIRRSGITTARYREITITPTAHLTGQQRDFLLSAAQSVNATVLEEFPTIQQRLGAPATGLTSFPRPREIRPDASLEEFVAAVFTRHLDELVRAELARRAAASDDVGDINAKLWSMGRDLRGLSWVLEPEWREATEAALKGLPFATPAEAESPLLTIIDALAGAARAPRLGDLAHRPAAEVMFQRAEQATLILADRCRSLTEDSSDEQWQSALRAAEQLEVVAAVAAPLFPAVMGRILRRLGDVTHDLRGCSLGSFAGEPALDGVSLQQAFQLGRDVERRRVKVGAARAAFIERWPERVIEARRLLAKAKKKRSRK</sequence>
<evidence type="ECO:0000313" key="2">
    <source>
        <dbReference type="Proteomes" id="UP000093501"/>
    </source>
</evidence>
<proteinExistence type="predicted"/>
<protein>
    <submittedName>
        <fullName evidence="1">Uncharacterized protein</fullName>
    </submittedName>
</protein>
<dbReference type="EMBL" id="MBQD01000003">
    <property type="protein sequence ID" value="OCL36984.1"/>
    <property type="molecule type" value="Genomic_DNA"/>
</dbReference>
<organism evidence="1 2">
    <name type="scientific">Tessaracoccus lapidicaptus</name>
    <dbReference type="NCBI Taxonomy" id="1427523"/>
    <lineage>
        <taxon>Bacteria</taxon>
        <taxon>Bacillati</taxon>
        <taxon>Actinomycetota</taxon>
        <taxon>Actinomycetes</taxon>
        <taxon>Propionibacteriales</taxon>
        <taxon>Propionibacteriaceae</taxon>
        <taxon>Tessaracoccus</taxon>
    </lineage>
</organism>
<gene>
    <name evidence="1" type="ORF">BCR15_11990</name>
</gene>
<comment type="caution">
    <text evidence="1">The sequence shown here is derived from an EMBL/GenBank/DDBJ whole genome shotgun (WGS) entry which is preliminary data.</text>
</comment>
<name>A0A1C0ARD2_9ACTN</name>
<dbReference type="AlphaFoldDB" id="A0A1C0ARD2"/>
<dbReference type="Proteomes" id="UP000093501">
    <property type="component" value="Unassembled WGS sequence"/>
</dbReference>
<reference evidence="2" key="1">
    <citation type="submission" date="2016-07" db="EMBL/GenBank/DDBJ databases">
        <authorList>
            <person name="Florea S."/>
            <person name="Webb J.S."/>
            <person name="Jaromczyk J."/>
            <person name="Schardl C.L."/>
        </authorList>
    </citation>
    <scope>NUCLEOTIDE SEQUENCE [LARGE SCALE GENOMIC DNA]</scope>
    <source>
        <strain evidence="2">IPBSL-7</strain>
    </source>
</reference>